<keyword evidence="2" id="KW-0812">Transmembrane</keyword>
<dbReference type="PANTHER" id="PTHR10566">
    <property type="entry name" value="CHAPERONE-ACTIVITY OF BC1 COMPLEX CABC1 -RELATED"/>
    <property type="match status" value="1"/>
</dbReference>
<keyword evidence="2" id="KW-0472">Membrane</keyword>
<protein>
    <submittedName>
        <fullName evidence="4">2-octaprenylphenol hydroxylase</fullName>
    </submittedName>
</protein>
<feature type="transmembrane region" description="Helical" evidence="2">
    <location>
        <begin position="480"/>
        <end position="504"/>
    </location>
</feature>
<dbReference type="CDD" id="cd05121">
    <property type="entry name" value="ABC1_ADCK3-like"/>
    <property type="match status" value="1"/>
</dbReference>
<dbReference type="GO" id="GO:0004672">
    <property type="term" value="F:protein kinase activity"/>
    <property type="evidence" value="ECO:0007669"/>
    <property type="project" value="InterPro"/>
</dbReference>
<dbReference type="InterPro" id="IPR000719">
    <property type="entry name" value="Prot_kinase_dom"/>
</dbReference>
<dbReference type="AlphaFoldDB" id="A0A1M6SIY4"/>
<dbReference type="PANTHER" id="PTHR10566:SF113">
    <property type="entry name" value="PROTEIN ACTIVITY OF BC1 COMPLEX KINASE 7, CHLOROPLASTIC"/>
    <property type="match status" value="1"/>
</dbReference>
<evidence type="ECO:0000259" key="3">
    <source>
        <dbReference type="PROSITE" id="PS50011"/>
    </source>
</evidence>
<dbReference type="Proteomes" id="UP000184465">
    <property type="component" value="Unassembled WGS sequence"/>
</dbReference>
<dbReference type="InterPro" id="IPR050154">
    <property type="entry name" value="UbiB_kinase"/>
</dbReference>
<proteinExistence type="inferred from homology"/>
<keyword evidence="5" id="KW-1185">Reference proteome</keyword>
<evidence type="ECO:0000313" key="5">
    <source>
        <dbReference type="Proteomes" id="UP000184465"/>
    </source>
</evidence>
<dbReference type="GO" id="GO:0005524">
    <property type="term" value="F:ATP binding"/>
    <property type="evidence" value="ECO:0007669"/>
    <property type="project" value="InterPro"/>
</dbReference>
<name>A0A1M6SIY4_PARC5</name>
<sequence>MKHGFGTLLDQLGILNYVNIKKKIIDKEEKKKQLSNGERLRLALEELGPTFIKLGQIMSTRSDLMPSSIINELEKLHDSALPFPFEEVKNRIEYELGEKVEDIFIEFNEEPLAAASIGQVHLARIKGGQRVVVKIQRPRIEAKIEEDINILKDLAWFIDNHTKYGKLYEFSTMVKEFQKTLKDELDFRTEGEHTEKFKRNLSKNKNIVVPSVYWDYTTRCVLTLEYIEGTSLSDYEALKNQNIDFKLIARTISKSIFEQILKDGFYHGDPHPGNIKVFPDNKIAFLDFGMVGILREERKKQFLKMLLGIAFKNSKLIVQAIMDLGAMTKRSDAKKLQYEIDNLRDEYIELPINQIKLGEIFNKIFNLSFKYDIRIPHEFTMLVKTLATMEGVVEKLDPELNILEIAEPIAKKLMFKVFSPETIKDYIKEGIFDYGNLIKEFPDIILNFFRKMEDEDYTLNFKLKSIDDILKRFDRISNKISFSIALLSLSIIIAGFIIGFAMAATVETEAYIFNLSILKIGLIAAVLMYLWLIFSIFRTGRF</sequence>
<dbReference type="SUPFAM" id="SSF56112">
    <property type="entry name" value="Protein kinase-like (PK-like)"/>
    <property type="match status" value="1"/>
</dbReference>
<gene>
    <name evidence="4" type="ORF">SAMN02745912_03327</name>
</gene>
<accession>A0A1M6SIY4</accession>
<dbReference type="EMBL" id="FRAG01000062">
    <property type="protein sequence ID" value="SHK44610.1"/>
    <property type="molecule type" value="Genomic_DNA"/>
</dbReference>
<feature type="domain" description="Protein kinase" evidence="3">
    <location>
        <begin position="106"/>
        <end position="470"/>
    </location>
</feature>
<dbReference type="Gene3D" id="1.10.510.10">
    <property type="entry name" value="Transferase(Phosphotransferase) domain 1"/>
    <property type="match status" value="1"/>
</dbReference>
<comment type="similarity">
    <text evidence="1">Belongs to the protein kinase superfamily. ADCK protein kinase family.</text>
</comment>
<evidence type="ECO:0000256" key="2">
    <source>
        <dbReference type="SAM" id="Phobius"/>
    </source>
</evidence>
<keyword evidence="2" id="KW-1133">Transmembrane helix</keyword>
<dbReference type="STRING" id="1121301.SAMN02745912_03327"/>
<dbReference type="InterPro" id="IPR011009">
    <property type="entry name" value="Kinase-like_dom_sf"/>
</dbReference>
<reference evidence="4 5" key="1">
    <citation type="submission" date="2016-11" db="EMBL/GenBank/DDBJ databases">
        <authorList>
            <person name="Jaros S."/>
            <person name="Januszkiewicz K."/>
            <person name="Wedrychowicz H."/>
        </authorList>
    </citation>
    <scope>NUCLEOTIDE SEQUENCE [LARGE SCALE GENOMIC DNA]</scope>
    <source>
        <strain evidence="4 5">DSM 15212</strain>
    </source>
</reference>
<feature type="transmembrane region" description="Helical" evidence="2">
    <location>
        <begin position="510"/>
        <end position="537"/>
    </location>
</feature>
<organism evidence="4 5">
    <name type="scientific">Paramaledivibacter caminithermalis (strain DSM 15212 / CIP 107654 / DViRD3)</name>
    <name type="common">Clostridium caminithermale</name>
    <dbReference type="NCBI Taxonomy" id="1121301"/>
    <lineage>
        <taxon>Bacteria</taxon>
        <taxon>Bacillati</taxon>
        <taxon>Bacillota</taxon>
        <taxon>Clostridia</taxon>
        <taxon>Peptostreptococcales</taxon>
        <taxon>Caminicellaceae</taxon>
        <taxon>Paramaledivibacter</taxon>
    </lineage>
</organism>
<dbReference type="InterPro" id="IPR004147">
    <property type="entry name" value="ABC1_dom"/>
</dbReference>
<evidence type="ECO:0000256" key="1">
    <source>
        <dbReference type="ARBA" id="ARBA00009670"/>
    </source>
</evidence>
<dbReference type="Pfam" id="PF03109">
    <property type="entry name" value="ABC1"/>
    <property type="match status" value="1"/>
</dbReference>
<evidence type="ECO:0000313" key="4">
    <source>
        <dbReference type="EMBL" id="SHK44610.1"/>
    </source>
</evidence>
<dbReference type="PROSITE" id="PS50011">
    <property type="entry name" value="PROTEIN_KINASE_DOM"/>
    <property type="match status" value="1"/>
</dbReference>